<proteinExistence type="predicted"/>
<name>A0A835KZM0_SPOEX</name>
<dbReference type="Proteomes" id="UP000648187">
    <property type="component" value="Unassembled WGS sequence"/>
</dbReference>
<sequence>MASENVIIISLTYKCDRYANYSISINPKIKYIHFTLNIMASTVIKYVGRTTDFKGKTLWEIVGSLKNLGVGRIIVRSVFERYPEPSFMKIVKVETCPDEERRRVRIWVEKTFRGRKMPNLTEIYRTSYKPDYKLIPKNEEAKLLASVKEVHDYPEVILPRNIEMPPLMKKFIIKDHEKKGLEVMTDFTMPISYNYSPNRVKRIAKGDEKPTVKFSMGLGTPASPSLYEGVPLS</sequence>
<evidence type="ECO:0008006" key="3">
    <source>
        <dbReference type="Google" id="ProtNLM"/>
    </source>
</evidence>
<dbReference type="AlphaFoldDB" id="A0A835KZM0"/>
<dbReference type="GO" id="GO:0005739">
    <property type="term" value="C:mitochondrion"/>
    <property type="evidence" value="ECO:0007669"/>
    <property type="project" value="InterPro"/>
</dbReference>
<dbReference type="Pfam" id="PF16053">
    <property type="entry name" value="MRP-S34"/>
    <property type="match status" value="1"/>
</dbReference>
<comment type="caution">
    <text evidence="1">The sequence shown here is derived from an EMBL/GenBank/DDBJ whole genome shotgun (WGS) entry which is preliminary data.</text>
</comment>
<gene>
    <name evidence="1" type="ORF">HW555_011827</name>
</gene>
<evidence type="ECO:0000313" key="2">
    <source>
        <dbReference type="Proteomes" id="UP000648187"/>
    </source>
</evidence>
<keyword evidence="2" id="KW-1185">Reference proteome</keyword>
<dbReference type="EMBL" id="JACKWZ010000378">
    <property type="protein sequence ID" value="KAF9408517.1"/>
    <property type="molecule type" value="Genomic_DNA"/>
</dbReference>
<organism evidence="1 2">
    <name type="scientific">Spodoptera exigua</name>
    <name type="common">Beet armyworm</name>
    <name type="synonym">Noctua fulgens</name>
    <dbReference type="NCBI Taxonomy" id="7107"/>
    <lineage>
        <taxon>Eukaryota</taxon>
        <taxon>Metazoa</taxon>
        <taxon>Ecdysozoa</taxon>
        <taxon>Arthropoda</taxon>
        <taxon>Hexapoda</taxon>
        <taxon>Insecta</taxon>
        <taxon>Pterygota</taxon>
        <taxon>Neoptera</taxon>
        <taxon>Endopterygota</taxon>
        <taxon>Lepidoptera</taxon>
        <taxon>Glossata</taxon>
        <taxon>Ditrysia</taxon>
        <taxon>Noctuoidea</taxon>
        <taxon>Noctuidae</taxon>
        <taxon>Amphipyrinae</taxon>
        <taxon>Spodoptera</taxon>
    </lineage>
</organism>
<dbReference type="GO" id="GO:0003735">
    <property type="term" value="F:structural constituent of ribosome"/>
    <property type="evidence" value="ECO:0007669"/>
    <property type="project" value="InterPro"/>
</dbReference>
<accession>A0A835KZM0</accession>
<dbReference type="InterPro" id="IPR032053">
    <property type="entry name" value="Ribosomal_mS34"/>
</dbReference>
<dbReference type="PANTHER" id="PTHR28589">
    <property type="entry name" value="28S RIBOSOMAL PROTEIN S34, MITOCHONDRIAL"/>
    <property type="match status" value="1"/>
</dbReference>
<evidence type="ECO:0000313" key="1">
    <source>
        <dbReference type="EMBL" id="KAF9408517.1"/>
    </source>
</evidence>
<protein>
    <recommendedName>
        <fullName evidence="3">28S ribosomal protein S34, mitochondrial</fullName>
    </recommendedName>
</protein>
<dbReference type="PANTHER" id="PTHR28589:SF1">
    <property type="entry name" value="SMALL RIBOSOMAL SUBUNIT PROTEIN MS34"/>
    <property type="match status" value="1"/>
</dbReference>
<reference evidence="1" key="1">
    <citation type="submission" date="2020-08" db="EMBL/GenBank/DDBJ databases">
        <title>Spodoptera exigua strain:BAW_Kor-Di-RS1 Genome sequencing and assembly.</title>
        <authorList>
            <person name="Kim J."/>
            <person name="Nam H.Y."/>
            <person name="Kwon M."/>
            <person name="Choi J.H."/>
            <person name="Cho S.R."/>
            <person name="Kim G.-H."/>
        </authorList>
    </citation>
    <scope>NUCLEOTIDE SEQUENCE</scope>
    <source>
        <strain evidence="1">BAW_Kor-Di-RS1</strain>
        <tissue evidence="1">Whole-body</tissue>
    </source>
</reference>